<gene>
    <name evidence="1" type="ORF">G2W53_041428</name>
</gene>
<dbReference type="Proteomes" id="UP000634136">
    <property type="component" value="Unassembled WGS sequence"/>
</dbReference>
<evidence type="ECO:0000313" key="1">
    <source>
        <dbReference type="EMBL" id="KAF7802317.1"/>
    </source>
</evidence>
<protein>
    <submittedName>
        <fullName evidence="1">Uncharacterized protein</fullName>
    </submittedName>
</protein>
<proteinExistence type="predicted"/>
<comment type="caution">
    <text evidence="1">The sequence shown here is derived from an EMBL/GenBank/DDBJ whole genome shotgun (WGS) entry which is preliminary data.</text>
</comment>
<keyword evidence="2" id="KW-1185">Reference proteome</keyword>
<dbReference type="AlphaFoldDB" id="A0A834SFI9"/>
<organism evidence="1 2">
    <name type="scientific">Senna tora</name>
    <dbReference type="NCBI Taxonomy" id="362788"/>
    <lineage>
        <taxon>Eukaryota</taxon>
        <taxon>Viridiplantae</taxon>
        <taxon>Streptophyta</taxon>
        <taxon>Embryophyta</taxon>
        <taxon>Tracheophyta</taxon>
        <taxon>Spermatophyta</taxon>
        <taxon>Magnoliopsida</taxon>
        <taxon>eudicotyledons</taxon>
        <taxon>Gunneridae</taxon>
        <taxon>Pentapetalae</taxon>
        <taxon>rosids</taxon>
        <taxon>fabids</taxon>
        <taxon>Fabales</taxon>
        <taxon>Fabaceae</taxon>
        <taxon>Caesalpinioideae</taxon>
        <taxon>Cassia clade</taxon>
        <taxon>Senna</taxon>
    </lineage>
</organism>
<accession>A0A834SFI9</accession>
<sequence length="21" mass="2348">MGCIWTHTHGEILEGFNDDDG</sequence>
<name>A0A834SFI9_9FABA</name>
<dbReference type="EMBL" id="JAAIUW010000013">
    <property type="protein sequence ID" value="KAF7802317.1"/>
    <property type="molecule type" value="Genomic_DNA"/>
</dbReference>
<evidence type="ECO:0000313" key="2">
    <source>
        <dbReference type="Proteomes" id="UP000634136"/>
    </source>
</evidence>
<reference evidence="1" key="1">
    <citation type="submission" date="2020-09" db="EMBL/GenBank/DDBJ databases">
        <title>Genome-Enabled Discovery of Anthraquinone Biosynthesis in Senna tora.</title>
        <authorList>
            <person name="Kang S.-H."/>
            <person name="Pandey R.P."/>
            <person name="Lee C.-M."/>
            <person name="Sim J.-S."/>
            <person name="Jeong J.-T."/>
            <person name="Choi B.-S."/>
            <person name="Jung M."/>
            <person name="Ginzburg D."/>
            <person name="Zhao K."/>
            <person name="Won S.Y."/>
            <person name="Oh T.-J."/>
            <person name="Yu Y."/>
            <person name="Kim N.-H."/>
            <person name="Lee O.R."/>
            <person name="Lee T.-H."/>
            <person name="Bashyal P."/>
            <person name="Kim T.-S."/>
            <person name="Lee W.-H."/>
            <person name="Kawkins C."/>
            <person name="Kim C.-K."/>
            <person name="Kim J.S."/>
            <person name="Ahn B.O."/>
            <person name="Rhee S.Y."/>
            <person name="Sohng J.K."/>
        </authorList>
    </citation>
    <scope>NUCLEOTIDE SEQUENCE</scope>
    <source>
        <tissue evidence="1">Leaf</tissue>
    </source>
</reference>